<evidence type="ECO:0000313" key="16">
    <source>
        <dbReference type="Ensembl" id="ENSPEMP00000013155.1"/>
    </source>
</evidence>
<dbReference type="Pfam" id="PF08997">
    <property type="entry name" value="UCR_6-4kD"/>
    <property type="match status" value="1"/>
</dbReference>
<proteinExistence type="inferred from homology"/>
<evidence type="ECO:0000256" key="4">
    <source>
        <dbReference type="ARBA" id="ARBA00022692"/>
    </source>
</evidence>
<dbReference type="Proteomes" id="UP000694547">
    <property type="component" value="Chromosome 19"/>
</dbReference>
<evidence type="ECO:0000256" key="10">
    <source>
        <dbReference type="ARBA" id="ARBA00046393"/>
    </source>
</evidence>
<keyword evidence="3" id="KW-0679">Respiratory chain</keyword>
<organism evidence="16 17">
    <name type="scientific">Peromyscus maniculatus bairdii</name>
    <name type="common">Prairie deer mouse</name>
    <dbReference type="NCBI Taxonomy" id="230844"/>
    <lineage>
        <taxon>Eukaryota</taxon>
        <taxon>Metazoa</taxon>
        <taxon>Chordata</taxon>
        <taxon>Craniata</taxon>
        <taxon>Vertebrata</taxon>
        <taxon>Euteleostomi</taxon>
        <taxon>Mammalia</taxon>
        <taxon>Eutheria</taxon>
        <taxon>Euarchontoglires</taxon>
        <taxon>Glires</taxon>
        <taxon>Rodentia</taxon>
        <taxon>Myomorpha</taxon>
        <taxon>Muroidea</taxon>
        <taxon>Cricetidae</taxon>
        <taxon>Neotominae</taxon>
        <taxon>Peromyscus</taxon>
    </lineage>
</organism>
<comment type="subcellular location">
    <subcellularLocation>
        <location evidence="1">Mitochondrion inner membrane</location>
        <topology evidence="1">Single-pass membrane protein</topology>
    </subcellularLocation>
</comment>
<accession>A0A8C8TIX6</accession>
<evidence type="ECO:0000313" key="17">
    <source>
        <dbReference type="Proteomes" id="UP000694547"/>
    </source>
</evidence>
<evidence type="ECO:0000256" key="6">
    <source>
        <dbReference type="ARBA" id="ARBA00022982"/>
    </source>
</evidence>
<evidence type="ECO:0000256" key="8">
    <source>
        <dbReference type="ARBA" id="ARBA00023128"/>
    </source>
</evidence>
<reference evidence="16" key="2">
    <citation type="submission" date="2025-08" db="UniProtKB">
        <authorList>
            <consortium name="Ensembl"/>
        </authorList>
    </citation>
    <scope>IDENTIFICATION</scope>
</reference>
<evidence type="ECO:0000256" key="13">
    <source>
        <dbReference type="ARBA" id="ARBA00075865"/>
    </source>
</evidence>
<dbReference type="AlphaFoldDB" id="A0A8C8TIX6"/>
<dbReference type="PANTHER" id="PTHR15420">
    <property type="entry name" value="UBIQUINOL-CYTOCHROME C REDUCTASE COMPLEX 6.4 KD PROTEIN"/>
    <property type="match status" value="1"/>
</dbReference>
<name>A0A8C8TIX6_PERMB</name>
<evidence type="ECO:0000256" key="1">
    <source>
        <dbReference type="ARBA" id="ARBA00004434"/>
    </source>
</evidence>
<keyword evidence="7" id="KW-1133">Transmembrane helix</keyword>
<comment type="subunit">
    <text evidence="10">Component of the ubiquinol-cytochrome c oxidoreductase (cytochrome b-c1 complex, complex III, CIII), a multisubunit enzyme composed of 11 subunits. The complex is composed of 3 respiratory subunits cytochrome b, cytochrome c1 and Rieske protein UQCRFS1, 2 core protein subunits UQCRC1/QCR1 and UQCRC2/QCR2, and 6 low-molecular weight protein subunits UQCRH/QCR6, UQCRB/QCR7, UQCRQ/QCR8, UQCR10/QCR9, UQCR11/QCR10 and subunit 9, the cleavage product of Rieske protein UQCRFS1. The complex exists as an obligatory dimer and forms supercomplexes (SCs) in the inner mitochondrial membrane with NADH-ubiquinone oxidoreductase (complex I, CI) and cytochrome c oxidase (complex IV, CIV), resulting in different assemblies (supercomplex SCI(1)III(2)IV(1) and megacomplex MCI(2)III(2)IV(2)).</text>
</comment>
<dbReference type="Ensembl" id="ENSPEMT00000017382.2">
    <property type="protein sequence ID" value="ENSPEMP00000013155.1"/>
    <property type="gene ID" value="ENSPEMG00000013282.2"/>
</dbReference>
<keyword evidence="5" id="KW-0999">Mitochondrion inner membrane</keyword>
<dbReference type="SUPFAM" id="SSF81518">
    <property type="entry name" value="Subunit XI (6.4 kDa protein) of cytochrome bc1 complex (Ubiquinol-cytochrome c reductase)"/>
    <property type="match status" value="1"/>
</dbReference>
<evidence type="ECO:0000256" key="15">
    <source>
        <dbReference type="ARBA" id="ARBA00080549"/>
    </source>
</evidence>
<keyword evidence="9" id="KW-0472">Membrane</keyword>
<evidence type="ECO:0000256" key="2">
    <source>
        <dbReference type="ARBA" id="ARBA00022448"/>
    </source>
</evidence>
<dbReference type="Gene3D" id="1.20.5.220">
    <property type="match status" value="1"/>
</dbReference>
<evidence type="ECO:0000256" key="5">
    <source>
        <dbReference type="ARBA" id="ARBA00022792"/>
    </source>
</evidence>
<dbReference type="FunFam" id="1.20.5.220:FF:000004">
    <property type="entry name" value="Cytochrome b-c1 complex subunit 10"/>
    <property type="match status" value="1"/>
</dbReference>
<keyword evidence="4" id="KW-0812">Transmembrane</keyword>
<keyword evidence="8" id="KW-0496">Mitochondrion</keyword>
<evidence type="ECO:0000256" key="11">
    <source>
        <dbReference type="ARBA" id="ARBA00061112"/>
    </source>
</evidence>
<protein>
    <recommendedName>
        <fullName evidence="12">Cytochrome b-c1 complex subunit 10</fullName>
    </recommendedName>
    <alternativeName>
        <fullName evidence="13">Complex III subunit 10</fullName>
    </alternativeName>
    <alternativeName>
        <fullName evidence="14">Complex III subunit XI</fullName>
    </alternativeName>
    <alternativeName>
        <fullName evidence="15">Ubiquinol-cytochrome c reductase complex 6.4 kDa protein</fullName>
    </alternativeName>
</protein>
<keyword evidence="6" id="KW-0249">Electron transport</keyword>
<dbReference type="GO" id="GO:0005743">
    <property type="term" value="C:mitochondrial inner membrane"/>
    <property type="evidence" value="ECO:0007669"/>
    <property type="project" value="UniProtKB-SubCell"/>
</dbReference>
<dbReference type="InterPro" id="IPR015089">
    <property type="entry name" value="UQCR"/>
</dbReference>
<keyword evidence="2" id="KW-0813">Transport</keyword>
<keyword evidence="17" id="KW-1185">Reference proteome</keyword>
<comment type="similarity">
    <text evidence="11">Belongs to the UQCR11/QCR10 family.</text>
</comment>
<dbReference type="InterPro" id="IPR029027">
    <property type="entry name" value="Single_a-helix_sf"/>
</dbReference>
<evidence type="ECO:0000256" key="7">
    <source>
        <dbReference type="ARBA" id="ARBA00022989"/>
    </source>
</evidence>
<reference evidence="16 17" key="1">
    <citation type="submission" date="2018-10" db="EMBL/GenBank/DDBJ databases">
        <title>Improved assembly of the deer mouse Peromyscus maniculatus genome.</title>
        <authorList>
            <person name="Lassance J.-M."/>
            <person name="Hoekstra H.E."/>
        </authorList>
    </citation>
    <scope>NUCLEOTIDE SEQUENCE [LARGE SCALE GENOMIC DNA]</scope>
</reference>
<sequence>MLGKFLGPRYWELAKNWVPTASMWDAVGAVGLVWATDWRLILDWVPYINELSQDDFTYISTVFKNITGKP</sequence>
<evidence type="ECO:0000256" key="9">
    <source>
        <dbReference type="ARBA" id="ARBA00023136"/>
    </source>
</evidence>
<evidence type="ECO:0000256" key="3">
    <source>
        <dbReference type="ARBA" id="ARBA00022660"/>
    </source>
</evidence>
<dbReference type="GeneTree" id="ENSGT01020000230695"/>
<dbReference type="PANTHER" id="PTHR15420:SF2">
    <property type="entry name" value="CYTOCHROME B-C1 COMPLEX SUBUNIT 10"/>
    <property type="match status" value="1"/>
</dbReference>
<evidence type="ECO:0000256" key="12">
    <source>
        <dbReference type="ARBA" id="ARBA00068589"/>
    </source>
</evidence>
<reference evidence="16" key="3">
    <citation type="submission" date="2025-09" db="UniProtKB">
        <authorList>
            <consortium name="Ensembl"/>
        </authorList>
    </citation>
    <scope>IDENTIFICATION</scope>
</reference>
<dbReference type="GO" id="GO:0006122">
    <property type="term" value="P:mitochondrial electron transport, ubiquinol to cytochrome c"/>
    <property type="evidence" value="ECO:0007669"/>
    <property type="project" value="InterPro"/>
</dbReference>
<evidence type="ECO:0000256" key="14">
    <source>
        <dbReference type="ARBA" id="ARBA00076084"/>
    </source>
</evidence>